<evidence type="ECO:0000313" key="2">
    <source>
        <dbReference type="Proteomes" id="UP000663176"/>
    </source>
</evidence>
<dbReference type="Proteomes" id="UP000663176">
    <property type="component" value="Segment"/>
</dbReference>
<name>A0A898K8W9_9CAUD</name>
<dbReference type="EMBL" id="MW495044">
    <property type="protein sequence ID" value="QSJ03730.1"/>
    <property type="molecule type" value="Genomic_DNA"/>
</dbReference>
<keyword evidence="2" id="KW-1185">Reference proteome</keyword>
<sequence length="41" mass="4491">MLTKLLATFVFAAFAAWGATAGFFMYFGVAKMISIINGWLL</sequence>
<protein>
    <submittedName>
        <fullName evidence="1">Uncharacterized protein</fullName>
    </submittedName>
</protein>
<organism evidence="1 2">
    <name type="scientific">Klebsiella phage vB_KpnP_P184</name>
    <dbReference type="NCBI Taxonomy" id="2806547"/>
    <lineage>
        <taxon>Viruses</taxon>
        <taxon>Duplodnaviria</taxon>
        <taxon>Heunggongvirae</taxon>
        <taxon>Uroviricota</taxon>
        <taxon>Caudoviricetes</taxon>
        <taxon>Schitoviridae</taxon>
        <taxon>Efbeekayvirus</taxon>
        <taxon>Efbeekayvirus P184</taxon>
    </lineage>
</organism>
<evidence type="ECO:0000313" key="1">
    <source>
        <dbReference type="EMBL" id="QSJ03730.1"/>
    </source>
</evidence>
<proteinExistence type="predicted"/>
<dbReference type="RefSeq" id="YP_010114890.1">
    <property type="nucleotide sequence ID" value="NC_055919.1"/>
</dbReference>
<dbReference type="GeneID" id="65133492"/>
<reference evidence="1" key="1">
    <citation type="submission" date="2021-01" db="EMBL/GenBank/DDBJ databases">
        <authorList>
            <person name="Li S."/>
            <person name="Lin Y."/>
        </authorList>
    </citation>
    <scope>NUCLEOTIDE SEQUENCE</scope>
</reference>
<dbReference type="KEGG" id="vg:65133492"/>
<accession>A0A898K8W9</accession>